<accession>A0A1M6BDS3</accession>
<dbReference type="InterPro" id="IPR000866">
    <property type="entry name" value="AhpC/TSA"/>
</dbReference>
<name>A0A1M6BDS3_9BACT</name>
<dbReference type="Gene3D" id="3.40.30.10">
    <property type="entry name" value="Glutaredoxin"/>
    <property type="match status" value="1"/>
</dbReference>
<dbReference type="Proteomes" id="UP000184050">
    <property type="component" value="Unassembled WGS sequence"/>
</dbReference>
<dbReference type="RefSeq" id="WP_073164844.1">
    <property type="nucleotide sequence ID" value="NZ_FQZE01000002.1"/>
</dbReference>
<keyword evidence="3" id="KW-1185">Reference proteome</keyword>
<evidence type="ECO:0000313" key="3">
    <source>
        <dbReference type="Proteomes" id="UP000184050"/>
    </source>
</evidence>
<dbReference type="OrthoDB" id="1097547at2"/>
<dbReference type="AlphaFoldDB" id="A0A1M6BDS3"/>
<evidence type="ECO:0000313" key="2">
    <source>
        <dbReference type="EMBL" id="SHI46892.1"/>
    </source>
</evidence>
<dbReference type="STRING" id="1168035.SAMN05444280_102182"/>
<evidence type="ECO:0000259" key="1">
    <source>
        <dbReference type="Pfam" id="PF00578"/>
    </source>
</evidence>
<protein>
    <submittedName>
        <fullName evidence="2">AhpC/TSA family protein</fullName>
    </submittedName>
</protein>
<sequence length="476" mass="55094">MIDKSPKLKTPFLILLLLLFCAPVSATIIKGQNEAYAGHELIFFRYSDAITREKISAFSIQIDADGKFSKEIEVSNTEFFFTEFGIYRGLLFLEAGKEITLRLPPLRKKTFADKKNPFFKPVEFWFATEQGNRLNDKIAAFDLELNQLTDQYFNRLYFRQSKQIFDTLKTELNKQFGSAKAPAFLMHKNLSLKSVETDAFRLGPREISAELSDVAPRFWAHPAFIDLFEKTYANKLSFEAKTTGNDEIFRAVASGNTGFLTEFLKRNYQLSSPMLELALLKMLHDGYYSGDFSQESIIKITGSDYFQKNRHKQISAAAQNVLQKIKFLRPGSAAPVICLKDTDGHNRCTNENSGNFKYFIFADTEMVVCKEHLKYLTKIEERFNKHLEIYVILRKTDLIEMKIFLNENDIPGIHLVDNDGEFIEQYRIKSYPTCFLLNDNHHVVFQQAKAPLDGFEQQFGAFLQKELFERQRNQER</sequence>
<dbReference type="GO" id="GO:0016209">
    <property type="term" value="F:antioxidant activity"/>
    <property type="evidence" value="ECO:0007669"/>
    <property type="project" value="InterPro"/>
</dbReference>
<dbReference type="SUPFAM" id="SSF52833">
    <property type="entry name" value="Thioredoxin-like"/>
    <property type="match status" value="1"/>
</dbReference>
<organism evidence="2 3">
    <name type="scientific">Tangfeifania diversioriginum</name>
    <dbReference type="NCBI Taxonomy" id="1168035"/>
    <lineage>
        <taxon>Bacteria</taxon>
        <taxon>Pseudomonadati</taxon>
        <taxon>Bacteroidota</taxon>
        <taxon>Bacteroidia</taxon>
        <taxon>Marinilabiliales</taxon>
        <taxon>Prolixibacteraceae</taxon>
        <taxon>Tangfeifania</taxon>
    </lineage>
</organism>
<dbReference type="InterPro" id="IPR036249">
    <property type="entry name" value="Thioredoxin-like_sf"/>
</dbReference>
<dbReference type="EMBL" id="FQZE01000002">
    <property type="protein sequence ID" value="SHI46892.1"/>
    <property type="molecule type" value="Genomic_DNA"/>
</dbReference>
<dbReference type="Pfam" id="PF00578">
    <property type="entry name" value="AhpC-TSA"/>
    <property type="match status" value="1"/>
</dbReference>
<dbReference type="GO" id="GO:0016491">
    <property type="term" value="F:oxidoreductase activity"/>
    <property type="evidence" value="ECO:0007669"/>
    <property type="project" value="InterPro"/>
</dbReference>
<proteinExistence type="predicted"/>
<gene>
    <name evidence="2" type="ORF">SAMN05444280_102182</name>
</gene>
<reference evidence="2 3" key="1">
    <citation type="submission" date="2016-11" db="EMBL/GenBank/DDBJ databases">
        <authorList>
            <person name="Jaros S."/>
            <person name="Januszkiewicz K."/>
            <person name="Wedrychowicz H."/>
        </authorList>
    </citation>
    <scope>NUCLEOTIDE SEQUENCE [LARGE SCALE GENOMIC DNA]</scope>
    <source>
        <strain evidence="2 3">DSM 27063</strain>
    </source>
</reference>
<feature type="domain" description="Alkyl hydroperoxide reductase subunit C/ Thiol specific antioxidant" evidence="1">
    <location>
        <begin position="331"/>
        <end position="444"/>
    </location>
</feature>